<name>A0A9N9JWT9_9GLOM</name>
<sequence length="43" mass="5161">SRKKLQKESKSKKIYKLLDKSRYQKKITRGIKRVQKESPGELK</sequence>
<gene>
    <name evidence="1" type="ORF">RFULGI_LOCUS17368</name>
</gene>
<dbReference type="Proteomes" id="UP000789396">
    <property type="component" value="Unassembled WGS sequence"/>
</dbReference>
<reference evidence="1" key="1">
    <citation type="submission" date="2021-06" db="EMBL/GenBank/DDBJ databases">
        <authorList>
            <person name="Kallberg Y."/>
            <person name="Tangrot J."/>
            <person name="Rosling A."/>
        </authorList>
    </citation>
    <scope>NUCLEOTIDE SEQUENCE</scope>
    <source>
        <strain evidence="1">IN212</strain>
    </source>
</reference>
<accession>A0A9N9JWT9</accession>
<evidence type="ECO:0000313" key="2">
    <source>
        <dbReference type="Proteomes" id="UP000789396"/>
    </source>
</evidence>
<protein>
    <submittedName>
        <fullName evidence="1">12359_t:CDS:1</fullName>
    </submittedName>
</protein>
<feature type="non-terminal residue" evidence="1">
    <location>
        <position position="1"/>
    </location>
</feature>
<dbReference type="AlphaFoldDB" id="A0A9N9JWT9"/>
<feature type="non-terminal residue" evidence="1">
    <location>
        <position position="43"/>
    </location>
</feature>
<comment type="caution">
    <text evidence="1">The sequence shown here is derived from an EMBL/GenBank/DDBJ whole genome shotgun (WGS) entry which is preliminary data.</text>
</comment>
<proteinExistence type="predicted"/>
<organism evidence="1 2">
    <name type="scientific">Racocetra fulgida</name>
    <dbReference type="NCBI Taxonomy" id="60492"/>
    <lineage>
        <taxon>Eukaryota</taxon>
        <taxon>Fungi</taxon>
        <taxon>Fungi incertae sedis</taxon>
        <taxon>Mucoromycota</taxon>
        <taxon>Glomeromycotina</taxon>
        <taxon>Glomeromycetes</taxon>
        <taxon>Diversisporales</taxon>
        <taxon>Gigasporaceae</taxon>
        <taxon>Racocetra</taxon>
    </lineage>
</organism>
<dbReference type="EMBL" id="CAJVPZ010067658">
    <property type="protein sequence ID" value="CAG8797308.1"/>
    <property type="molecule type" value="Genomic_DNA"/>
</dbReference>
<keyword evidence="2" id="KW-1185">Reference proteome</keyword>
<evidence type="ECO:0000313" key="1">
    <source>
        <dbReference type="EMBL" id="CAG8797308.1"/>
    </source>
</evidence>